<feature type="compositionally biased region" description="Polar residues" evidence="2">
    <location>
        <begin position="7"/>
        <end position="20"/>
    </location>
</feature>
<evidence type="ECO:0000313" key="3">
    <source>
        <dbReference type="EMBL" id="KAK4110023.1"/>
    </source>
</evidence>
<feature type="region of interest" description="Disordered" evidence="2">
    <location>
        <begin position="189"/>
        <end position="215"/>
    </location>
</feature>
<reference evidence="3" key="1">
    <citation type="journal article" date="2023" name="Mol. Phylogenet. Evol.">
        <title>Genome-scale phylogeny and comparative genomics of the fungal order Sordariales.</title>
        <authorList>
            <person name="Hensen N."/>
            <person name="Bonometti L."/>
            <person name="Westerberg I."/>
            <person name="Brannstrom I.O."/>
            <person name="Guillou S."/>
            <person name="Cros-Aarteil S."/>
            <person name="Calhoun S."/>
            <person name="Haridas S."/>
            <person name="Kuo A."/>
            <person name="Mondo S."/>
            <person name="Pangilinan J."/>
            <person name="Riley R."/>
            <person name="LaButti K."/>
            <person name="Andreopoulos B."/>
            <person name="Lipzen A."/>
            <person name="Chen C."/>
            <person name="Yan M."/>
            <person name="Daum C."/>
            <person name="Ng V."/>
            <person name="Clum A."/>
            <person name="Steindorff A."/>
            <person name="Ohm R.A."/>
            <person name="Martin F."/>
            <person name="Silar P."/>
            <person name="Natvig D.O."/>
            <person name="Lalanne C."/>
            <person name="Gautier V."/>
            <person name="Ament-Velasquez S.L."/>
            <person name="Kruys A."/>
            <person name="Hutchinson M.I."/>
            <person name="Powell A.J."/>
            <person name="Barry K."/>
            <person name="Miller A.N."/>
            <person name="Grigoriev I.V."/>
            <person name="Debuchy R."/>
            <person name="Gladieux P."/>
            <person name="Hiltunen Thoren M."/>
            <person name="Johannesson H."/>
        </authorList>
    </citation>
    <scope>NUCLEOTIDE SEQUENCE</scope>
    <source>
        <strain evidence="3">CBS 508.74</strain>
    </source>
</reference>
<feature type="region of interest" description="Disordered" evidence="2">
    <location>
        <begin position="131"/>
        <end position="152"/>
    </location>
</feature>
<name>A0AAN6T9Q3_9PEZI</name>
<evidence type="ECO:0000313" key="4">
    <source>
        <dbReference type="Proteomes" id="UP001302812"/>
    </source>
</evidence>
<keyword evidence="4" id="KW-1185">Reference proteome</keyword>
<comment type="caution">
    <text evidence="3">The sequence shown here is derived from an EMBL/GenBank/DDBJ whole genome shotgun (WGS) entry which is preliminary data.</text>
</comment>
<dbReference type="RefSeq" id="XP_064667593.1">
    <property type="nucleotide sequence ID" value="XM_064809154.1"/>
</dbReference>
<evidence type="ECO:0000256" key="2">
    <source>
        <dbReference type="SAM" id="MobiDB-lite"/>
    </source>
</evidence>
<proteinExistence type="predicted"/>
<dbReference type="AlphaFoldDB" id="A0AAN6T9Q3"/>
<gene>
    <name evidence="3" type="ORF">N656DRAFT_293260</name>
</gene>
<organism evidence="3 4">
    <name type="scientific">Canariomyces notabilis</name>
    <dbReference type="NCBI Taxonomy" id="2074819"/>
    <lineage>
        <taxon>Eukaryota</taxon>
        <taxon>Fungi</taxon>
        <taxon>Dikarya</taxon>
        <taxon>Ascomycota</taxon>
        <taxon>Pezizomycotina</taxon>
        <taxon>Sordariomycetes</taxon>
        <taxon>Sordariomycetidae</taxon>
        <taxon>Sordariales</taxon>
        <taxon>Chaetomiaceae</taxon>
        <taxon>Canariomyces</taxon>
    </lineage>
</organism>
<feature type="compositionally biased region" description="Low complexity" evidence="2">
    <location>
        <begin position="189"/>
        <end position="204"/>
    </location>
</feature>
<protein>
    <recommendedName>
        <fullName evidence="5">BZIP domain-containing protein</fullName>
    </recommendedName>
</protein>
<evidence type="ECO:0008006" key="5">
    <source>
        <dbReference type="Google" id="ProtNLM"/>
    </source>
</evidence>
<keyword evidence="1" id="KW-0175">Coiled coil</keyword>
<sequence>MAPSPITRCSSTEASLSTEVSKPGRRKGARTVSNMNPIQLAKKRANDREAQRNIRQRNKELIGRLTEQNGYLTEQLESKENQVQQLLSLKKALERELATLREALSLSSSDRAACQASTGFDVERLPAAAATGHHSPVASRPPSFGSPGEYTTAAAATSASPFVPSYLPTPEPCDAWPSVIPMTSAVTVPSAVSSPGASPSAGHPGTDDYGSGFMPTSVPPPPVINGSVIPSAASLSYRLHAAKMGYGELDTDQGYTSHNVPQSPPPYHAMQHQSWAVYQQSGF</sequence>
<feature type="region of interest" description="Disordered" evidence="2">
    <location>
        <begin position="1"/>
        <end position="33"/>
    </location>
</feature>
<dbReference type="Proteomes" id="UP001302812">
    <property type="component" value="Unassembled WGS sequence"/>
</dbReference>
<reference evidence="3" key="2">
    <citation type="submission" date="2023-05" db="EMBL/GenBank/DDBJ databases">
        <authorList>
            <consortium name="Lawrence Berkeley National Laboratory"/>
            <person name="Steindorff A."/>
            <person name="Hensen N."/>
            <person name="Bonometti L."/>
            <person name="Westerberg I."/>
            <person name="Brannstrom I.O."/>
            <person name="Guillou S."/>
            <person name="Cros-Aarteil S."/>
            <person name="Calhoun S."/>
            <person name="Haridas S."/>
            <person name="Kuo A."/>
            <person name="Mondo S."/>
            <person name="Pangilinan J."/>
            <person name="Riley R."/>
            <person name="Labutti K."/>
            <person name="Andreopoulos B."/>
            <person name="Lipzen A."/>
            <person name="Chen C."/>
            <person name="Yanf M."/>
            <person name="Daum C."/>
            <person name="Ng V."/>
            <person name="Clum A."/>
            <person name="Ohm R."/>
            <person name="Martin F."/>
            <person name="Silar P."/>
            <person name="Natvig D."/>
            <person name="Lalanne C."/>
            <person name="Gautier V."/>
            <person name="Ament-Velasquez S.L."/>
            <person name="Kruys A."/>
            <person name="Hutchinson M.I."/>
            <person name="Powell A.J."/>
            <person name="Barry K."/>
            <person name="Miller A.N."/>
            <person name="Grigoriev I.V."/>
            <person name="Debuchy R."/>
            <person name="Gladieux P."/>
            <person name="Thoren M.H."/>
            <person name="Johannesson H."/>
        </authorList>
    </citation>
    <scope>NUCLEOTIDE SEQUENCE</scope>
    <source>
        <strain evidence="3">CBS 508.74</strain>
    </source>
</reference>
<accession>A0AAN6T9Q3</accession>
<feature type="coiled-coil region" evidence="1">
    <location>
        <begin position="76"/>
        <end position="110"/>
    </location>
</feature>
<dbReference type="EMBL" id="MU853352">
    <property type="protein sequence ID" value="KAK4110023.1"/>
    <property type="molecule type" value="Genomic_DNA"/>
</dbReference>
<evidence type="ECO:0000256" key="1">
    <source>
        <dbReference type="SAM" id="Coils"/>
    </source>
</evidence>
<dbReference type="CDD" id="cd14688">
    <property type="entry name" value="bZIP_YAP"/>
    <property type="match status" value="1"/>
</dbReference>
<dbReference type="GeneID" id="89933277"/>